<proteinExistence type="predicted"/>
<sequence>MSSSITRVRKGEGVKPKLHRELRGLLASMSKMGLQIPNPKTMAAVKRGDDGNRQSERRRWTEQTKTARDRRRQIKQTMARAYATVTAEGTSSGREQLKLRTPPPKPSKSKPPFLNLFKQHQISQTSSAISIQQSCNCPRR</sequence>
<gene>
    <name evidence="2" type="ORF">Syun_004127</name>
</gene>
<feature type="region of interest" description="Disordered" evidence="1">
    <location>
        <begin position="1"/>
        <end position="20"/>
    </location>
</feature>
<feature type="compositionally biased region" description="Basic and acidic residues" evidence="1">
    <location>
        <begin position="9"/>
        <end position="20"/>
    </location>
</feature>
<feature type="compositionally biased region" description="Basic and acidic residues" evidence="1">
    <location>
        <begin position="46"/>
        <end position="67"/>
    </location>
</feature>
<dbReference type="EMBL" id="JBBNAF010000002">
    <property type="protein sequence ID" value="KAK9163225.1"/>
    <property type="molecule type" value="Genomic_DNA"/>
</dbReference>
<protein>
    <submittedName>
        <fullName evidence="2">Uncharacterized protein</fullName>
    </submittedName>
</protein>
<accession>A0AAP0Q163</accession>
<organism evidence="2 3">
    <name type="scientific">Stephania yunnanensis</name>
    <dbReference type="NCBI Taxonomy" id="152371"/>
    <lineage>
        <taxon>Eukaryota</taxon>
        <taxon>Viridiplantae</taxon>
        <taxon>Streptophyta</taxon>
        <taxon>Embryophyta</taxon>
        <taxon>Tracheophyta</taxon>
        <taxon>Spermatophyta</taxon>
        <taxon>Magnoliopsida</taxon>
        <taxon>Ranunculales</taxon>
        <taxon>Menispermaceae</taxon>
        <taxon>Menispermoideae</taxon>
        <taxon>Cissampelideae</taxon>
        <taxon>Stephania</taxon>
    </lineage>
</organism>
<keyword evidence="3" id="KW-1185">Reference proteome</keyword>
<evidence type="ECO:0000313" key="3">
    <source>
        <dbReference type="Proteomes" id="UP001420932"/>
    </source>
</evidence>
<comment type="caution">
    <text evidence="2">The sequence shown here is derived from an EMBL/GenBank/DDBJ whole genome shotgun (WGS) entry which is preliminary data.</text>
</comment>
<name>A0AAP0Q163_9MAGN</name>
<dbReference type="Proteomes" id="UP001420932">
    <property type="component" value="Unassembled WGS sequence"/>
</dbReference>
<evidence type="ECO:0000313" key="2">
    <source>
        <dbReference type="EMBL" id="KAK9163225.1"/>
    </source>
</evidence>
<feature type="region of interest" description="Disordered" evidence="1">
    <location>
        <begin position="30"/>
        <end position="113"/>
    </location>
</feature>
<evidence type="ECO:0000256" key="1">
    <source>
        <dbReference type="SAM" id="MobiDB-lite"/>
    </source>
</evidence>
<dbReference type="AlphaFoldDB" id="A0AAP0Q163"/>
<reference evidence="2 3" key="1">
    <citation type="submission" date="2024-01" db="EMBL/GenBank/DDBJ databases">
        <title>Genome assemblies of Stephania.</title>
        <authorList>
            <person name="Yang L."/>
        </authorList>
    </citation>
    <scope>NUCLEOTIDE SEQUENCE [LARGE SCALE GENOMIC DNA]</scope>
    <source>
        <strain evidence="2">YNDBR</strain>
        <tissue evidence="2">Leaf</tissue>
    </source>
</reference>